<dbReference type="AlphaFoldDB" id="A0A0C2NUB1"/>
<dbReference type="NCBIfam" id="TIGR00815">
    <property type="entry name" value="sulP"/>
    <property type="match status" value="1"/>
</dbReference>
<evidence type="ECO:0000256" key="1">
    <source>
        <dbReference type="ARBA" id="ARBA00004141"/>
    </source>
</evidence>
<dbReference type="Proteomes" id="UP000476820">
    <property type="component" value="Unassembled WGS sequence"/>
</dbReference>
<dbReference type="InterPro" id="IPR036513">
    <property type="entry name" value="STAS_dom_sf"/>
</dbReference>
<evidence type="ECO:0000313" key="10">
    <source>
        <dbReference type="EMBL" id="NFV27259.1"/>
    </source>
</evidence>
<evidence type="ECO:0000313" key="11">
    <source>
        <dbReference type="Proteomes" id="UP000472355"/>
    </source>
</evidence>
<keyword evidence="3 5" id="KW-1133">Transmembrane helix</keyword>
<evidence type="ECO:0000256" key="3">
    <source>
        <dbReference type="ARBA" id="ARBA00022989"/>
    </source>
</evidence>
<comment type="caution">
    <text evidence="8">The sequence shown here is derived from an EMBL/GenBank/DDBJ whole genome shotgun (WGS) entry which is preliminary data.</text>
</comment>
<dbReference type="EMBL" id="SWVK01000011">
    <property type="protein sequence ID" value="NFN35269.1"/>
    <property type="molecule type" value="Genomic_DNA"/>
</dbReference>
<feature type="transmembrane region" description="Helical" evidence="5">
    <location>
        <begin position="170"/>
        <end position="189"/>
    </location>
</feature>
<name>A0A0C2NUB1_CLOBO</name>
<dbReference type="InterPro" id="IPR011547">
    <property type="entry name" value="SLC26A/SulP_dom"/>
</dbReference>
<dbReference type="Pfam" id="PF01740">
    <property type="entry name" value="STAS"/>
    <property type="match status" value="1"/>
</dbReference>
<feature type="transmembrane region" description="Helical" evidence="5">
    <location>
        <begin position="288"/>
        <end position="306"/>
    </location>
</feature>
<feature type="transmembrane region" description="Helical" evidence="5">
    <location>
        <begin position="318"/>
        <end position="336"/>
    </location>
</feature>
<dbReference type="CDD" id="cd07042">
    <property type="entry name" value="STAS_SulP_like_sulfate_transporter"/>
    <property type="match status" value="1"/>
</dbReference>
<evidence type="ECO:0000313" key="13">
    <source>
        <dbReference type="Proteomes" id="UP000476820"/>
    </source>
</evidence>
<evidence type="ECO:0000256" key="5">
    <source>
        <dbReference type="SAM" id="Phobius"/>
    </source>
</evidence>
<evidence type="ECO:0000313" key="14">
    <source>
        <dbReference type="Proteomes" id="UP000486903"/>
    </source>
</evidence>
<sequence length="553" mass="59455">MLPKLFTMIRQKDITKNQVVKDIISGIIVAIIALPLSIALAISSGVSPEKGLITAIFAGFVISLFGGSKVQIGGPTGAFVIIIYSIIQQYGLDGLITATIMAGIILVIMGLLKFGTVIKYIPQTITVGFTSGIAVTLLSTQIKDFFGLTIDNVPAEFIPKWQSYFSHMNTLSTSTLLIGILCVLIIALWPKVNKTIPGSLVALVVSTVLVMAFKLPVETIGDRFSTLSSSIPMPMLPKLSISTINQLFAPAMTIAILAGLESLLSAVVADGMIGDTHDSNMELVAQGMGNIVSGLFGGIPATGAIARTAANVKNGGRSPIAGIVHAVTLLAIMLILMPVAKLIPMTSLAAILAVVSYNMSEWRTFKSLLKAPKSDVIVLVITFFFTIVFDLVVAIGFGMLMAMFLFMKRVSETTAIRDLVDEEVFDEEVLDMLKEADGKILVYQVDGPLFFGIVQDFLIKVNAVKSTAEVLILDMRHSYAIDASAIEALGKLLKHCRKNKIKLLITHVQEQPRNVLGNMGIADAIGEENIYNTKREAITVASRYIKNISSFVS</sequence>
<dbReference type="InterPro" id="IPR002645">
    <property type="entry name" value="STAS_dom"/>
</dbReference>
<dbReference type="EMBL" id="SXFB01000012">
    <property type="protein sequence ID" value="NFV27259.1"/>
    <property type="molecule type" value="Genomic_DNA"/>
</dbReference>
<evidence type="ECO:0000313" key="12">
    <source>
        <dbReference type="Proteomes" id="UP000473681"/>
    </source>
</evidence>
<dbReference type="Gene3D" id="3.30.750.24">
    <property type="entry name" value="STAS domain"/>
    <property type="match status" value="1"/>
</dbReference>
<dbReference type="Proteomes" id="UP000486903">
    <property type="component" value="Unassembled WGS sequence"/>
</dbReference>
<dbReference type="SUPFAM" id="SSF52091">
    <property type="entry name" value="SpoIIaa-like"/>
    <property type="match status" value="1"/>
</dbReference>
<dbReference type="InterPro" id="IPR001902">
    <property type="entry name" value="SLC26A/SulP_fam"/>
</dbReference>
<evidence type="ECO:0000256" key="4">
    <source>
        <dbReference type="ARBA" id="ARBA00023136"/>
    </source>
</evidence>
<feature type="transmembrane region" description="Helical" evidence="5">
    <location>
        <begin position="120"/>
        <end position="138"/>
    </location>
</feature>
<dbReference type="PROSITE" id="PS50801">
    <property type="entry name" value="STAS"/>
    <property type="match status" value="1"/>
</dbReference>
<feature type="transmembrane region" description="Helical" evidence="5">
    <location>
        <begin position="247"/>
        <end position="268"/>
    </location>
</feature>
<dbReference type="OrthoDB" id="9771198at2"/>
<feature type="transmembrane region" description="Helical" evidence="5">
    <location>
        <begin position="195"/>
        <end position="213"/>
    </location>
</feature>
<reference evidence="7 11" key="1">
    <citation type="submission" date="2019-02" db="EMBL/GenBank/DDBJ databases">
        <title>Genome sequencing of Clostridium botulinum clinical isolates.</title>
        <authorList>
            <person name="Brunt J."/>
            <person name="Van Vliet A.H.M."/>
            <person name="Stringer S.C."/>
            <person name="Grant K.A."/>
            <person name="Carter A.C."/>
            <person name="Peck M.W."/>
        </authorList>
    </citation>
    <scope>NUCLEOTIDE SEQUENCE [LARGE SCALE GENOMIC DNA]</scope>
    <source>
        <strain evidence="7 11">H113700579</strain>
    </source>
</reference>
<organism evidence="8 13">
    <name type="scientific">Clostridium botulinum</name>
    <dbReference type="NCBI Taxonomy" id="1491"/>
    <lineage>
        <taxon>Bacteria</taxon>
        <taxon>Bacillati</taxon>
        <taxon>Bacillota</taxon>
        <taxon>Clostridia</taxon>
        <taxon>Eubacteriales</taxon>
        <taxon>Clostridiaceae</taxon>
        <taxon>Clostridium</taxon>
    </lineage>
</organism>
<evidence type="ECO:0000259" key="6">
    <source>
        <dbReference type="PROSITE" id="PS50801"/>
    </source>
</evidence>
<gene>
    <name evidence="8" type="primary">sulP</name>
    <name evidence="7" type="ORF">EXM65_14200</name>
    <name evidence="8" type="ORF">FC774_08400</name>
    <name evidence="9" type="ORF">FDB51_09015</name>
    <name evidence="10" type="ORF">FDG31_13980</name>
</gene>
<feature type="domain" description="STAS" evidence="6">
    <location>
        <begin position="440"/>
        <end position="541"/>
    </location>
</feature>
<evidence type="ECO:0000313" key="7">
    <source>
        <dbReference type="EMBL" id="NFA43680.1"/>
    </source>
</evidence>
<reference evidence="12 13" key="2">
    <citation type="submission" date="2019-04" db="EMBL/GenBank/DDBJ databases">
        <title>Genome sequencing of Clostridium botulinum Groups I-IV and Clostridium butyricum.</title>
        <authorList>
            <person name="Brunt J."/>
            <person name="Van Vliet A.H.M."/>
            <person name="Stringer S.C."/>
            <person name="Carter A.T."/>
            <person name="Peck M.W."/>
        </authorList>
    </citation>
    <scope>NUCLEOTIDE SEQUENCE [LARGE SCALE GENOMIC DNA]</scope>
    <source>
        <strain evidence="8 13">1605</strain>
        <strain evidence="10 14">BL81</strain>
        <strain evidence="9 12">CB-K-33E</strain>
    </source>
</reference>
<dbReference type="Proteomes" id="UP000472355">
    <property type="component" value="Unassembled WGS sequence"/>
</dbReference>
<comment type="subcellular location">
    <subcellularLocation>
        <location evidence="1">Membrane</location>
        <topology evidence="1">Multi-pass membrane protein</topology>
    </subcellularLocation>
</comment>
<protein>
    <submittedName>
        <fullName evidence="8">Sulfate permease</fullName>
    </submittedName>
</protein>
<feature type="transmembrane region" description="Helical" evidence="5">
    <location>
        <begin position="54"/>
        <end position="87"/>
    </location>
</feature>
<evidence type="ECO:0000313" key="8">
    <source>
        <dbReference type="EMBL" id="NFF87886.1"/>
    </source>
</evidence>
<dbReference type="GO" id="GO:0016020">
    <property type="term" value="C:membrane"/>
    <property type="evidence" value="ECO:0007669"/>
    <property type="project" value="UniProtKB-SubCell"/>
</dbReference>
<dbReference type="Pfam" id="PF00916">
    <property type="entry name" value="Sulfate_transp"/>
    <property type="match status" value="1"/>
</dbReference>
<evidence type="ECO:0000256" key="2">
    <source>
        <dbReference type="ARBA" id="ARBA00022692"/>
    </source>
</evidence>
<dbReference type="EMBL" id="SWOV01000018">
    <property type="protein sequence ID" value="NFF87886.1"/>
    <property type="molecule type" value="Genomic_DNA"/>
</dbReference>
<dbReference type="Proteomes" id="UP000473681">
    <property type="component" value="Unassembled WGS sequence"/>
</dbReference>
<proteinExistence type="predicted"/>
<feature type="transmembrane region" description="Helical" evidence="5">
    <location>
        <begin position="20"/>
        <end position="42"/>
    </location>
</feature>
<feature type="transmembrane region" description="Helical" evidence="5">
    <location>
        <begin position="376"/>
        <end position="407"/>
    </location>
</feature>
<keyword evidence="4 5" id="KW-0472">Membrane</keyword>
<keyword evidence="2 5" id="KW-0812">Transmembrane</keyword>
<dbReference type="EMBL" id="SGKU01000046">
    <property type="protein sequence ID" value="NFA43680.1"/>
    <property type="molecule type" value="Genomic_DNA"/>
</dbReference>
<feature type="transmembrane region" description="Helical" evidence="5">
    <location>
        <begin position="94"/>
        <end position="114"/>
    </location>
</feature>
<evidence type="ECO:0000313" key="9">
    <source>
        <dbReference type="EMBL" id="NFN35269.1"/>
    </source>
</evidence>
<dbReference type="PANTHER" id="PTHR11814">
    <property type="entry name" value="SULFATE TRANSPORTER"/>
    <property type="match status" value="1"/>
</dbReference>
<dbReference type="GO" id="GO:0055085">
    <property type="term" value="P:transmembrane transport"/>
    <property type="evidence" value="ECO:0007669"/>
    <property type="project" value="InterPro"/>
</dbReference>
<accession>A0A0C2NUB1</accession>
<dbReference type="RefSeq" id="WP_004443280.1">
    <property type="nucleotide sequence ID" value="NZ_CP010520.1"/>
</dbReference>